<proteinExistence type="predicted"/>
<dbReference type="InterPro" id="IPR050624">
    <property type="entry name" value="HTH-type_Tx_Regulator"/>
</dbReference>
<feature type="DNA-binding region" description="H-T-H motif" evidence="2">
    <location>
        <begin position="28"/>
        <end position="47"/>
    </location>
</feature>
<evidence type="ECO:0000256" key="1">
    <source>
        <dbReference type="ARBA" id="ARBA00023125"/>
    </source>
</evidence>
<evidence type="ECO:0000313" key="5">
    <source>
        <dbReference type="Proteomes" id="UP000185473"/>
    </source>
</evidence>
<protein>
    <recommendedName>
        <fullName evidence="3">HTH tetR-type domain-containing protein</fullName>
    </recommendedName>
</protein>
<dbReference type="Proteomes" id="UP000185473">
    <property type="component" value="Chromosome"/>
</dbReference>
<accession>A0A1L6RD43</accession>
<reference evidence="4 5" key="1">
    <citation type="submission" date="2016-02" db="EMBL/GenBank/DDBJ databases">
        <title>Complete Genome Sequence of Weissella jogaejeotgali FOL01.</title>
        <authorList>
            <person name="Lee J.-H."/>
            <person name="Ku H.-J."/>
        </authorList>
    </citation>
    <scope>NUCLEOTIDE SEQUENCE [LARGE SCALE GENOMIC DNA]</scope>
    <source>
        <strain evidence="4 5">FOL01</strain>
    </source>
</reference>
<dbReference type="AlphaFoldDB" id="A0A1L6RD43"/>
<evidence type="ECO:0000259" key="3">
    <source>
        <dbReference type="PROSITE" id="PS50977"/>
    </source>
</evidence>
<feature type="domain" description="HTH tetR-type" evidence="3">
    <location>
        <begin position="5"/>
        <end position="65"/>
    </location>
</feature>
<dbReference type="InterPro" id="IPR009057">
    <property type="entry name" value="Homeodomain-like_sf"/>
</dbReference>
<name>A0A1L6RD43_9LACO</name>
<dbReference type="InterPro" id="IPR001647">
    <property type="entry name" value="HTH_TetR"/>
</dbReference>
<dbReference type="GO" id="GO:0003677">
    <property type="term" value="F:DNA binding"/>
    <property type="evidence" value="ECO:0007669"/>
    <property type="project" value="UniProtKB-UniRule"/>
</dbReference>
<keyword evidence="1 2" id="KW-0238">DNA-binding</keyword>
<sequence>MKKSKITHQKILTVAEELFTTHQLNKVTVEQISKLSHINRSTFYRHFPSFEDLIIELVEEKITTINRPLNINPYNEFLVLLQVIEDNFLLFQHIITQLDQFHYRFQQLLNVRLHEIKLTEFANIDINNPANVELFYNVVIAIFSSWLLSPKKINKQDVNSFVVKHFFNVFENNKD</sequence>
<gene>
    <name evidence="4" type="ORF">FOL01_1541</name>
</gene>
<evidence type="ECO:0000313" key="4">
    <source>
        <dbReference type="EMBL" id="APS42400.1"/>
    </source>
</evidence>
<dbReference type="RefSeq" id="WP_075270144.1">
    <property type="nucleotide sequence ID" value="NZ_CP014332.1"/>
</dbReference>
<dbReference type="Gene3D" id="1.10.357.10">
    <property type="entry name" value="Tetracycline Repressor, domain 2"/>
    <property type="match status" value="1"/>
</dbReference>
<dbReference type="Pfam" id="PF00440">
    <property type="entry name" value="TetR_N"/>
    <property type="match status" value="1"/>
</dbReference>
<dbReference type="PANTHER" id="PTHR43479:SF11">
    <property type="entry name" value="ACREF_ENVCD OPERON REPRESSOR-RELATED"/>
    <property type="match status" value="1"/>
</dbReference>
<dbReference type="KEGG" id="wjo:FOL01_1541"/>
<dbReference type="PROSITE" id="PS50977">
    <property type="entry name" value="HTH_TETR_2"/>
    <property type="match status" value="1"/>
</dbReference>
<dbReference type="OrthoDB" id="9810250at2"/>
<keyword evidence="5" id="KW-1185">Reference proteome</keyword>
<organism evidence="4 5">
    <name type="scientific">Weissella jogaejeotgali</name>
    <dbReference type="NCBI Taxonomy" id="1631871"/>
    <lineage>
        <taxon>Bacteria</taxon>
        <taxon>Bacillati</taxon>
        <taxon>Bacillota</taxon>
        <taxon>Bacilli</taxon>
        <taxon>Lactobacillales</taxon>
        <taxon>Lactobacillaceae</taxon>
        <taxon>Weissella</taxon>
    </lineage>
</organism>
<evidence type="ECO:0000256" key="2">
    <source>
        <dbReference type="PROSITE-ProRule" id="PRU00335"/>
    </source>
</evidence>
<dbReference type="PANTHER" id="PTHR43479">
    <property type="entry name" value="ACREF/ENVCD OPERON REPRESSOR-RELATED"/>
    <property type="match status" value="1"/>
</dbReference>
<dbReference type="EMBL" id="CP014332">
    <property type="protein sequence ID" value="APS42400.1"/>
    <property type="molecule type" value="Genomic_DNA"/>
</dbReference>
<dbReference type="SUPFAM" id="SSF46689">
    <property type="entry name" value="Homeodomain-like"/>
    <property type="match status" value="1"/>
</dbReference>